<gene>
    <name evidence="2" type="ORF">BUW47_09525</name>
    <name evidence="4" type="ORF">C1Y38_04245</name>
    <name evidence="3" type="ORF">GC247_04300</name>
    <name evidence="1" type="ORF">LACFE_CDS0122</name>
    <name evidence="5" type="ORF">P8634_06340</name>
</gene>
<organism evidence="4 8">
    <name type="scientific">Limosilactobacillus fermentum</name>
    <name type="common">Lactobacillus fermentum</name>
    <dbReference type="NCBI Taxonomy" id="1613"/>
    <lineage>
        <taxon>Bacteria</taxon>
        <taxon>Bacillati</taxon>
        <taxon>Bacillota</taxon>
        <taxon>Bacilli</taxon>
        <taxon>Lactobacillales</taxon>
        <taxon>Lactobacillaceae</taxon>
        <taxon>Limosilactobacillus</taxon>
    </lineage>
</organism>
<dbReference type="EMBL" id="POTQ01000006">
    <property type="protein sequence ID" value="PNV58139.1"/>
    <property type="molecule type" value="Genomic_DNA"/>
</dbReference>
<reference evidence="2 7" key="2">
    <citation type="submission" date="2016-12" db="EMBL/GenBank/DDBJ databases">
        <title>Complete Genome Sequence of Lactobacillus fermentum Strain SNUV175, a Probiotic for Treatment of Bacterial Vaginosis.</title>
        <authorList>
            <person name="Lee S."/>
            <person name="You H.J."/>
            <person name="Kwon B."/>
            <person name="Ko G."/>
        </authorList>
    </citation>
    <scope>NUCLEOTIDE SEQUENCE [LARGE SCALE GENOMIC DNA]</scope>
    <source>
        <strain evidence="2 7">SNUV175</strain>
    </source>
</reference>
<evidence type="ECO:0000313" key="5">
    <source>
        <dbReference type="EMBL" id="WFR88443.1"/>
    </source>
</evidence>
<dbReference type="Proteomes" id="UP001218104">
    <property type="component" value="Chromosome"/>
</dbReference>
<proteinExistence type="predicted"/>
<sequence>MRKLTTDGKWFDVRYNDELDDDGLANEMSIVPRDHQLFLLLSNQAVTGQDQVDATYSITKDEAIALRDYLGNWLKSDQ</sequence>
<dbReference type="Proteomes" id="UP000466799">
    <property type="component" value="Unassembled WGS sequence"/>
</dbReference>
<reference evidence="5" key="5">
    <citation type="submission" date="2023-04" db="EMBL/GenBank/DDBJ databases">
        <title>Genomic of Limosilactobacillus fermentum MSJK0025.</title>
        <authorList>
            <person name="Yang S."/>
        </authorList>
    </citation>
    <scope>NUCLEOTIDE SEQUENCE</scope>
    <source>
        <strain evidence="5">MSJK0025</strain>
    </source>
</reference>
<name>A0A0F4HBB9_LIMFE</name>
<evidence type="ECO:0000313" key="4">
    <source>
        <dbReference type="EMBL" id="PNV58139.1"/>
    </source>
</evidence>
<protein>
    <submittedName>
        <fullName evidence="4">Uncharacterized protein</fullName>
    </submittedName>
</protein>
<dbReference type="RefSeq" id="WP_004563176.1">
    <property type="nucleotide sequence ID" value="NZ_AP024320.1"/>
</dbReference>
<evidence type="ECO:0000313" key="2">
    <source>
        <dbReference type="EMBL" id="APU46628.1"/>
    </source>
</evidence>
<evidence type="ECO:0000313" key="3">
    <source>
        <dbReference type="EMBL" id="MPQ35130.1"/>
    </source>
</evidence>
<dbReference type="Proteomes" id="UP000094714">
    <property type="component" value="Chromosome"/>
</dbReference>
<reference evidence="4 8" key="3">
    <citation type="submission" date="2018-01" db="EMBL/GenBank/DDBJ databases">
        <title>Draft genome sequence of the feruloyl esterase-producing strain Lactobacillus fermentum CRL 1446, isolated from artisanal goat milk cheese.</title>
        <authorList>
            <person name="Abeijon Mukdsi M.C."/>
            <person name="Saavedra L."/>
            <person name="Gauffin Cano M.P."/>
            <person name="Hebert E.M."/>
            <person name="Medina R.B."/>
        </authorList>
    </citation>
    <scope>NUCLEOTIDE SEQUENCE [LARGE SCALE GENOMIC DNA]</scope>
    <source>
        <strain evidence="4 8">CRL 1446</strain>
    </source>
</reference>
<reference evidence="1 6" key="1">
    <citation type="submission" date="2016-09" db="EMBL/GenBank/DDBJ databases">
        <title>Genome Sequence of the Lactobacillus fermentum strain NCC2970 (CNCM I-5068).</title>
        <authorList>
            <person name="Barretto C."/>
            <person name="Ngom-Bru C."/>
            <person name="Genevaz A."/>
            <person name="Fournier C."/>
            <person name="Moine D."/>
            <person name="Kassam M."/>
            <person name="Iltis A."/>
            <person name="Sagory-Zalkind P."/>
            <person name="Faucherand G."/>
            <person name="Descombes P."/>
            <person name="Duboux S."/>
        </authorList>
    </citation>
    <scope>NUCLEOTIDE SEQUENCE [LARGE SCALE GENOMIC DNA]</scope>
    <source>
        <strain evidence="1 6">NCC2970</strain>
    </source>
</reference>
<accession>A0A0F4HBB9</accession>
<evidence type="ECO:0000313" key="7">
    <source>
        <dbReference type="Proteomes" id="UP000185427"/>
    </source>
</evidence>
<evidence type="ECO:0000313" key="1">
    <source>
        <dbReference type="EMBL" id="AOR73603.1"/>
    </source>
</evidence>
<dbReference type="EMBL" id="CP019030">
    <property type="protein sequence ID" value="APU46628.1"/>
    <property type="molecule type" value="Genomic_DNA"/>
</dbReference>
<evidence type="ECO:0000313" key="9">
    <source>
        <dbReference type="Proteomes" id="UP000466799"/>
    </source>
</evidence>
<dbReference type="PATRIC" id="fig|1613.112.peg.131"/>
<dbReference type="Proteomes" id="UP000236514">
    <property type="component" value="Unassembled WGS sequence"/>
</dbReference>
<reference evidence="3 9" key="4">
    <citation type="submission" date="2019-10" db="EMBL/GenBank/DDBJ databases">
        <title>Genome Sequencing and assembly of Lactobacillus fermentum I2, a lactic acid bacteria.</title>
        <authorList>
            <person name="Lopes L.S."/>
            <person name="Persinoti G.F."/>
            <person name="Riano-Pachon D.M."/>
            <person name="Labate C.A."/>
        </authorList>
    </citation>
    <scope>NUCLEOTIDE SEQUENCE [LARGE SCALE GENOMIC DNA]</scope>
    <source>
        <strain evidence="3 9">I2</strain>
    </source>
</reference>
<dbReference type="EMBL" id="WHJL01000023">
    <property type="protein sequence ID" value="MPQ35130.1"/>
    <property type="molecule type" value="Genomic_DNA"/>
</dbReference>
<evidence type="ECO:0000313" key="6">
    <source>
        <dbReference type="Proteomes" id="UP000094714"/>
    </source>
</evidence>
<dbReference type="EMBL" id="CP017151">
    <property type="protein sequence ID" value="AOR73603.1"/>
    <property type="molecule type" value="Genomic_DNA"/>
</dbReference>
<dbReference type="Proteomes" id="UP000185427">
    <property type="component" value="Chromosome"/>
</dbReference>
<dbReference type="AlphaFoldDB" id="A0A0F4HBB9"/>
<dbReference type="EMBL" id="CP121468">
    <property type="protein sequence ID" value="WFR88443.1"/>
    <property type="molecule type" value="Genomic_DNA"/>
</dbReference>
<evidence type="ECO:0000313" key="8">
    <source>
        <dbReference type="Proteomes" id="UP000236514"/>
    </source>
</evidence>